<evidence type="ECO:0000256" key="1">
    <source>
        <dbReference type="ARBA" id="ARBA00004245"/>
    </source>
</evidence>
<dbReference type="PANTHER" id="PTHR12688">
    <property type="entry name" value="DYNEIN LIGHT INTERMEDIATE CHAIN"/>
    <property type="match status" value="1"/>
</dbReference>
<dbReference type="GeneID" id="19177923"/>
<keyword evidence="5" id="KW-0547">Nucleotide-binding</keyword>
<evidence type="ECO:0000256" key="3">
    <source>
        <dbReference type="ARBA" id="ARBA00022490"/>
    </source>
</evidence>
<comment type="caution">
    <text evidence="11">The sequence shown here is derived from an EMBL/GenBank/DDBJ whole genome shotgun (WGS) entry which is preliminary data.</text>
</comment>
<dbReference type="GO" id="GO:0005524">
    <property type="term" value="F:ATP binding"/>
    <property type="evidence" value="ECO:0007669"/>
    <property type="project" value="UniProtKB-KW"/>
</dbReference>
<keyword evidence="8" id="KW-0505">Motor protein</keyword>
<feature type="compositionally biased region" description="Basic and acidic residues" evidence="10">
    <location>
        <begin position="496"/>
        <end position="510"/>
    </location>
</feature>
<keyword evidence="4" id="KW-0493">Microtubule</keyword>
<feature type="region of interest" description="Disordered" evidence="10">
    <location>
        <begin position="68"/>
        <end position="94"/>
    </location>
</feature>
<evidence type="ECO:0008006" key="13">
    <source>
        <dbReference type="Google" id="ProtNLM"/>
    </source>
</evidence>
<sequence>MLTASQPSPAFPRSSPSTTPIPSLRRPGSKDGDKQAIWVPMLNRASKGKDLTEKQLIVLGDTPDQQREFLDHLNPPNLRPRYANNDRRRQPRTAPISNRYALGYTYHDVLDVDQEDVLARLNVYMLAHPSASFAPLLRPLLTAKTVKHTLITILLDWSDPLKWARQLRQWIRLLRAVILTLDEQTKIEMEEVITAWKEKRVGPDAPSAQLGGGGKDTAEQKSVVPPGPGEWNEGLGIPLSVVCIQAEKIQNLERDYGWGEDQFDFLMQWLRCVLLKHGSSLVYTATFDSNNVRTLIHSSLSIHSLLKREVAKHNIVDRDKILVPPNWDSWGKIRILKDGFDPEAVGNAWSVEIQSPPDEKFDLSSRPITGPEQDHPTQNGEDAESAVHLFESTLRHPASAPQSFQPRSQDETVSVPTVQEFLQAQYEVLEKLKTEDEKAERKSRKGAPAPTGSGVAGSVDGGSEDMGPKGVSNPRMAEHIGPYQINVNGIDFDPEEATRRLRERESERQNAKNVPPTSGPVGTSTPMRRMGSDHGGGGGSSEGAHTPAANAAGKQSNEAMSQFFANLINKKDKRAAAGGNASASASPTRAPHGTSGSLVRGNSSRDIGGEGRRES</sequence>
<dbReference type="STRING" id="1182544.W9WXA8"/>
<protein>
    <recommendedName>
        <fullName evidence="13">Dynein light intermediate chain 1, cytosolic</fullName>
    </recommendedName>
</protein>
<dbReference type="GO" id="GO:0007018">
    <property type="term" value="P:microtubule-based movement"/>
    <property type="evidence" value="ECO:0007669"/>
    <property type="project" value="InterPro"/>
</dbReference>
<dbReference type="PANTHER" id="PTHR12688:SF0">
    <property type="entry name" value="DYNEIN LIGHT INTERMEDIATE CHAIN"/>
    <property type="match status" value="1"/>
</dbReference>
<evidence type="ECO:0000313" key="12">
    <source>
        <dbReference type="Proteomes" id="UP000019473"/>
    </source>
</evidence>
<evidence type="ECO:0000256" key="8">
    <source>
        <dbReference type="ARBA" id="ARBA00023175"/>
    </source>
</evidence>
<feature type="region of interest" description="Disordered" evidence="10">
    <location>
        <begin position="573"/>
        <end position="615"/>
    </location>
</feature>
<evidence type="ECO:0000256" key="2">
    <source>
        <dbReference type="ARBA" id="ARBA00022448"/>
    </source>
</evidence>
<keyword evidence="2" id="KW-0813">Transport</keyword>
<feature type="compositionally biased region" description="Low complexity" evidence="10">
    <location>
        <begin position="12"/>
        <end position="26"/>
    </location>
</feature>
<evidence type="ECO:0000256" key="4">
    <source>
        <dbReference type="ARBA" id="ARBA00022701"/>
    </source>
</evidence>
<keyword evidence="9" id="KW-0206">Cytoskeleton</keyword>
<evidence type="ECO:0000256" key="10">
    <source>
        <dbReference type="SAM" id="MobiDB-lite"/>
    </source>
</evidence>
<feature type="region of interest" description="Disordered" evidence="10">
    <location>
        <begin position="203"/>
        <end position="227"/>
    </location>
</feature>
<organism evidence="11 12">
    <name type="scientific">Cladophialophora yegresii CBS 114405</name>
    <dbReference type="NCBI Taxonomy" id="1182544"/>
    <lineage>
        <taxon>Eukaryota</taxon>
        <taxon>Fungi</taxon>
        <taxon>Dikarya</taxon>
        <taxon>Ascomycota</taxon>
        <taxon>Pezizomycotina</taxon>
        <taxon>Eurotiomycetes</taxon>
        <taxon>Chaetothyriomycetidae</taxon>
        <taxon>Chaetothyriales</taxon>
        <taxon>Herpotrichiellaceae</taxon>
        <taxon>Cladophialophora</taxon>
    </lineage>
</organism>
<evidence type="ECO:0000313" key="11">
    <source>
        <dbReference type="EMBL" id="EXJ62884.1"/>
    </source>
</evidence>
<feature type="region of interest" description="Disordered" evidence="10">
    <location>
        <begin position="356"/>
        <end position="382"/>
    </location>
</feature>
<keyword evidence="6" id="KW-0067">ATP-binding</keyword>
<dbReference type="AlphaFoldDB" id="W9WXA8"/>
<dbReference type="InterPro" id="IPR022780">
    <property type="entry name" value="Dynein_light_int_chain"/>
</dbReference>
<dbReference type="eggNOG" id="KOG3905">
    <property type="taxonomic scope" value="Eukaryota"/>
</dbReference>
<dbReference type="GO" id="GO:0035974">
    <property type="term" value="C:meiotic spindle pole body"/>
    <property type="evidence" value="ECO:0007669"/>
    <property type="project" value="TreeGrafter"/>
</dbReference>
<keyword evidence="12" id="KW-1185">Reference proteome</keyword>
<gene>
    <name evidence="11" type="ORF">A1O7_03326</name>
</gene>
<proteinExistence type="predicted"/>
<evidence type="ECO:0000256" key="6">
    <source>
        <dbReference type="ARBA" id="ARBA00022840"/>
    </source>
</evidence>
<feature type="compositionally biased region" description="Low complexity" evidence="10">
    <location>
        <begin position="514"/>
        <end position="526"/>
    </location>
</feature>
<dbReference type="GO" id="GO:0000226">
    <property type="term" value="P:microtubule cytoskeleton organization"/>
    <property type="evidence" value="ECO:0007669"/>
    <property type="project" value="TreeGrafter"/>
</dbReference>
<comment type="subcellular location">
    <subcellularLocation>
        <location evidence="1">Cytoplasm</location>
        <location evidence="1">Cytoskeleton</location>
    </subcellularLocation>
</comment>
<keyword evidence="7" id="KW-0243">Dynein</keyword>
<dbReference type="OrthoDB" id="27603at2759"/>
<evidence type="ECO:0000256" key="7">
    <source>
        <dbReference type="ARBA" id="ARBA00023017"/>
    </source>
</evidence>
<accession>W9WXA8</accession>
<dbReference type="Proteomes" id="UP000019473">
    <property type="component" value="Unassembled WGS sequence"/>
</dbReference>
<evidence type="ECO:0000256" key="9">
    <source>
        <dbReference type="ARBA" id="ARBA00023212"/>
    </source>
</evidence>
<dbReference type="RefSeq" id="XP_007755538.1">
    <property type="nucleotide sequence ID" value="XM_007757348.1"/>
</dbReference>
<dbReference type="HOGENOM" id="CLU_024211_1_0_1"/>
<dbReference type="GO" id="GO:0005868">
    <property type="term" value="C:cytoplasmic dynein complex"/>
    <property type="evidence" value="ECO:0007669"/>
    <property type="project" value="InterPro"/>
</dbReference>
<reference evidence="11 12" key="1">
    <citation type="submission" date="2013-03" db="EMBL/GenBank/DDBJ databases">
        <title>The Genome Sequence of Cladophialophora yegresii CBS 114405.</title>
        <authorList>
            <consortium name="The Broad Institute Genomics Platform"/>
            <person name="Cuomo C."/>
            <person name="de Hoog S."/>
            <person name="Gorbushina A."/>
            <person name="Walker B."/>
            <person name="Young S.K."/>
            <person name="Zeng Q."/>
            <person name="Gargeya S."/>
            <person name="Fitzgerald M."/>
            <person name="Haas B."/>
            <person name="Abouelleil A."/>
            <person name="Allen A.W."/>
            <person name="Alvarado L."/>
            <person name="Arachchi H.M."/>
            <person name="Berlin A.M."/>
            <person name="Chapman S.B."/>
            <person name="Gainer-Dewar J."/>
            <person name="Goldberg J."/>
            <person name="Griggs A."/>
            <person name="Gujja S."/>
            <person name="Hansen M."/>
            <person name="Howarth C."/>
            <person name="Imamovic A."/>
            <person name="Ireland A."/>
            <person name="Larimer J."/>
            <person name="McCowan C."/>
            <person name="Murphy C."/>
            <person name="Pearson M."/>
            <person name="Poon T.W."/>
            <person name="Priest M."/>
            <person name="Roberts A."/>
            <person name="Saif S."/>
            <person name="Shea T."/>
            <person name="Sisk P."/>
            <person name="Sykes S."/>
            <person name="Wortman J."/>
            <person name="Nusbaum C."/>
            <person name="Birren B."/>
        </authorList>
    </citation>
    <scope>NUCLEOTIDE SEQUENCE [LARGE SCALE GENOMIC DNA]</scope>
    <source>
        <strain evidence="11 12">CBS 114405</strain>
    </source>
</reference>
<dbReference type="VEuPathDB" id="FungiDB:A1O7_03326"/>
<feature type="region of interest" description="Disordered" evidence="10">
    <location>
        <begin position="1"/>
        <end position="36"/>
    </location>
</feature>
<dbReference type="Pfam" id="PF05783">
    <property type="entry name" value="DLIC"/>
    <property type="match status" value="1"/>
</dbReference>
<name>W9WXA8_9EURO</name>
<feature type="region of interest" description="Disordered" evidence="10">
    <location>
        <begin position="434"/>
        <end position="557"/>
    </location>
</feature>
<dbReference type="GO" id="GO:0005874">
    <property type="term" value="C:microtubule"/>
    <property type="evidence" value="ECO:0007669"/>
    <property type="project" value="UniProtKB-KW"/>
</dbReference>
<feature type="compositionally biased region" description="Polar residues" evidence="10">
    <location>
        <begin position="594"/>
        <end position="605"/>
    </location>
</feature>
<dbReference type="InterPro" id="IPR008467">
    <property type="entry name" value="Dynein1_light_intermed_chain"/>
</dbReference>
<keyword evidence="3" id="KW-0963">Cytoplasm</keyword>
<evidence type="ECO:0000256" key="5">
    <source>
        <dbReference type="ARBA" id="ARBA00022741"/>
    </source>
</evidence>
<dbReference type="EMBL" id="AMGW01000002">
    <property type="protein sequence ID" value="EXJ62884.1"/>
    <property type="molecule type" value="Genomic_DNA"/>
</dbReference>
<dbReference type="GO" id="GO:0045504">
    <property type="term" value="F:dynein heavy chain binding"/>
    <property type="evidence" value="ECO:0007669"/>
    <property type="project" value="TreeGrafter"/>
</dbReference>
<feature type="compositionally biased region" description="Low complexity" evidence="10">
    <location>
        <begin position="576"/>
        <end position="586"/>
    </location>
</feature>